<evidence type="ECO:0000256" key="1">
    <source>
        <dbReference type="SAM" id="SignalP"/>
    </source>
</evidence>
<name>A0ABP7TKJ2_9SPHN</name>
<dbReference type="Pfam" id="PF00577">
    <property type="entry name" value="Usher"/>
    <property type="match status" value="1"/>
</dbReference>
<keyword evidence="1" id="KW-0732">Signal</keyword>
<evidence type="ECO:0000313" key="2">
    <source>
        <dbReference type="EMBL" id="GAA4027680.1"/>
    </source>
</evidence>
<dbReference type="InterPro" id="IPR000015">
    <property type="entry name" value="Fimb_usher"/>
</dbReference>
<reference evidence="3" key="1">
    <citation type="journal article" date="2019" name="Int. J. Syst. Evol. Microbiol.">
        <title>The Global Catalogue of Microorganisms (GCM) 10K type strain sequencing project: providing services to taxonomists for standard genome sequencing and annotation.</title>
        <authorList>
            <consortium name="The Broad Institute Genomics Platform"/>
            <consortium name="The Broad Institute Genome Sequencing Center for Infectious Disease"/>
            <person name="Wu L."/>
            <person name="Ma J."/>
        </authorList>
    </citation>
    <scope>NUCLEOTIDE SEQUENCE [LARGE SCALE GENOMIC DNA]</scope>
    <source>
        <strain evidence="3">JCM 17564</strain>
    </source>
</reference>
<dbReference type="EMBL" id="BAABBR010000001">
    <property type="protein sequence ID" value="GAA4027680.1"/>
    <property type="molecule type" value="Genomic_DNA"/>
</dbReference>
<keyword evidence="3" id="KW-1185">Reference proteome</keyword>
<protein>
    <submittedName>
        <fullName evidence="2">Fimbrial biogenesis outer membrane usher protein</fullName>
    </submittedName>
</protein>
<dbReference type="RefSeq" id="WP_344695192.1">
    <property type="nucleotide sequence ID" value="NZ_BAABBR010000001.1"/>
</dbReference>
<proteinExistence type="predicted"/>
<sequence>MRAGGRPRPKRQNFEPPALLLAVLLGGASPTTALADPGETGVTPVELVLNGQNQDRPTLAVRRGTTLLVLRDDLLAIGIFIPDTAATVSIDGQAFVSIADVPQLAARLGDDGATLFLQAGPDAFGPPQRALRAEPASPSLSPIAPLAFLGYDLSLATDGGGARLGGLFDAGLSGAWGVAGTTALLPPAGHQLVRLDSAFQRDLPAQRLRLVLGDTISRGGDFSSPLRFGGIRIGTDFSLDPEAVTTPLATIAGSALLPSTVELLAASGRVTREVRPGRFLVEGPVTVNGAGELVMRIEDATGGVRQISQRFYSSARLLRPGLDDLSFEAGALRRDYGLRSNTYGDVFAAVGWRRGLTPYLTAGARVEATPSRAVGGLSVNAVIASLGEVALAGAMSNDGDGTGSLLRAQVQRIGRDASFSASYTVESAGFAPVGEERPATDRRGRQELGITASLALPVGEISLGLVDARLRDDTGYRLGTLGYSASLGPLSLYASLRRSRIGGRRDDGFFVSLSRTLGSRSSAALTAERGLVTASFQQAAPPGGGIGVGLSASRGSAGARWNAYALATSGIGDLELTAAGYDGRLATRTSLRGALVMVDDRLVPTGRLDDGLALVEVAGEGDVAITQEGRPVARRAGRGKAVILTGLVPYAANRIGIRTEDVALAVDLDEAEKLAVPGFRQAAIVRFGRARAGTSVTIALIDERGQPLAPGLEVSLGGTRSGVTGYDGQVFIDEYRAGTAIEVRRASGNCLATLPAADTQGEPLRCTAIREARAR</sequence>
<evidence type="ECO:0000313" key="3">
    <source>
        <dbReference type="Proteomes" id="UP001424459"/>
    </source>
</evidence>
<dbReference type="PANTHER" id="PTHR30451:SF5">
    <property type="entry name" value="SLR0019 PROTEIN"/>
    <property type="match status" value="1"/>
</dbReference>
<feature type="chain" id="PRO_5045352762" evidence="1">
    <location>
        <begin position="36"/>
        <end position="775"/>
    </location>
</feature>
<dbReference type="Gene3D" id="2.60.40.3110">
    <property type="match status" value="1"/>
</dbReference>
<dbReference type="Gene3D" id="2.60.40.2610">
    <property type="entry name" value="Outer membrane usher protein FimD, plug domain"/>
    <property type="match status" value="1"/>
</dbReference>
<organism evidence="2 3">
    <name type="scientific">Sphingomonas rosea</name>
    <dbReference type="NCBI Taxonomy" id="335605"/>
    <lineage>
        <taxon>Bacteria</taxon>
        <taxon>Pseudomonadati</taxon>
        <taxon>Pseudomonadota</taxon>
        <taxon>Alphaproteobacteria</taxon>
        <taxon>Sphingomonadales</taxon>
        <taxon>Sphingomonadaceae</taxon>
        <taxon>Sphingomonas</taxon>
    </lineage>
</organism>
<accession>A0ABP7TKJ2</accession>
<gene>
    <name evidence="2" type="ORF">GCM10022281_02970</name>
</gene>
<feature type="signal peptide" evidence="1">
    <location>
        <begin position="1"/>
        <end position="35"/>
    </location>
</feature>
<dbReference type="Proteomes" id="UP001424459">
    <property type="component" value="Unassembled WGS sequence"/>
</dbReference>
<dbReference type="PANTHER" id="PTHR30451">
    <property type="entry name" value="OUTER MEMBRANE USHER PROTEIN"/>
    <property type="match status" value="1"/>
</dbReference>
<dbReference type="InterPro" id="IPR042186">
    <property type="entry name" value="FimD_plug_dom"/>
</dbReference>
<comment type="caution">
    <text evidence="2">The sequence shown here is derived from an EMBL/GenBank/DDBJ whole genome shotgun (WGS) entry which is preliminary data.</text>
</comment>